<evidence type="ECO:0000259" key="2">
    <source>
        <dbReference type="PROSITE" id="PS50157"/>
    </source>
</evidence>
<dbReference type="VEuPathDB" id="VectorBase:CSON004613"/>
<dbReference type="InterPro" id="IPR036236">
    <property type="entry name" value="Znf_C2H2_sf"/>
</dbReference>
<dbReference type="InterPro" id="IPR013087">
    <property type="entry name" value="Znf_C2H2_type"/>
</dbReference>
<proteinExistence type="predicted"/>
<protein>
    <submittedName>
        <fullName evidence="3">CSON004613 protein</fullName>
    </submittedName>
</protein>
<keyword evidence="1" id="KW-0479">Metal-binding</keyword>
<dbReference type="Gene3D" id="3.30.160.60">
    <property type="entry name" value="Classic Zinc Finger"/>
    <property type="match status" value="1"/>
</dbReference>
<organism evidence="3">
    <name type="scientific">Culicoides sonorensis</name>
    <name type="common">Biting midge</name>
    <dbReference type="NCBI Taxonomy" id="179676"/>
    <lineage>
        <taxon>Eukaryota</taxon>
        <taxon>Metazoa</taxon>
        <taxon>Ecdysozoa</taxon>
        <taxon>Arthropoda</taxon>
        <taxon>Hexapoda</taxon>
        <taxon>Insecta</taxon>
        <taxon>Pterygota</taxon>
        <taxon>Neoptera</taxon>
        <taxon>Endopterygota</taxon>
        <taxon>Diptera</taxon>
        <taxon>Nematocera</taxon>
        <taxon>Chironomoidea</taxon>
        <taxon>Ceratopogonidae</taxon>
        <taxon>Ceratopogoninae</taxon>
        <taxon>Culicoides</taxon>
        <taxon>Monoculicoides</taxon>
    </lineage>
</organism>
<evidence type="ECO:0000256" key="1">
    <source>
        <dbReference type="PROSITE-ProRule" id="PRU00042"/>
    </source>
</evidence>
<accession>A0A336L494</accession>
<reference evidence="3" key="1">
    <citation type="submission" date="2018-04" db="EMBL/GenBank/DDBJ databases">
        <authorList>
            <person name="Go L.Y."/>
            <person name="Mitchell J.A."/>
        </authorList>
    </citation>
    <scope>NUCLEOTIDE SEQUENCE</scope>
    <source>
        <tissue evidence="3">Whole organism</tissue>
    </source>
</reference>
<evidence type="ECO:0000313" key="3">
    <source>
        <dbReference type="EMBL" id="SSX12736.1"/>
    </source>
</evidence>
<dbReference type="GO" id="GO:0008270">
    <property type="term" value="F:zinc ion binding"/>
    <property type="evidence" value="ECO:0007669"/>
    <property type="project" value="UniProtKB-KW"/>
</dbReference>
<reference evidence="4" key="2">
    <citation type="submission" date="2018-07" db="EMBL/GenBank/DDBJ databases">
        <authorList>
            <person name="Quirk P.G."/>
            <person name="Krulwich T.A."/>
        </authorList>
    </citation>
    <scope>NUCLEOTIDE SEQUENCE</scope>
</reference>
<keyword evidence="1" id="KW-0863">Zinc-finger</keyword>
<keyword evidence="1" id="KW-0862">Zinc</keyword>
<name>A0A336L494_CULSO</name>
<dbReference type="PROSITE" id="PS50157">
    <property type="entry name" value="ZINC_FINGER_C2H2_2"/>
    <property type="match status" value="1"/>
</dbReference>
<dbReference type="PROSITE" id="PS00028">
    <property type="entry name" value="ZINC_FINGER_C2H2_1"/>
    <property type="match status" value="1"/>
</dbReference>
<feature type="domain" description="C2H2-type" evidence="2">
    <location>
        <begin position="15"/>
        <end position="42"/>
    </location>
</feature>
<dbReference type="AlphaFoldDB" id="A0A336L494"/>
<dbReference type="SUPFAM" id="SSF57667">
    <property type="entry name" value="beta-beta-alpha zinc fingers"/>
    <property type="match status" value="1"/>
</dbReference>
<gene>
    <name evidence="3" type="primary">CSON004613</name>
</gene>
<evidence type="ECO:0000313" key="4">
    <source>
        <dbReference type="EMBL" id="SSX32178.1"/>
    </source>
</evidence>
<dbReference type="EMBL" id="UFQT01001936">
    <property type="protein sequence ID" value="SSX32178.1"/>
    <property type="molecule type" value="Genomic_DNA"/>
</dbReference>
<dbReference type="EMBL" id="UFQS01001936">
    <property type="protein sequence ID" value="SSX12736.1"/>
    <property type="molecule type" value="Genomic_DNA"/>
</dbReference>
<sequence>MEIHVLKSCGSERRFLCRICCKTFKRKYHLQRHLISHTRDNIPNYPNPYVRNTGNHQQFVITRKDERIIQL</sequence>